<reference evidence="3 4" key="1">
    <citation type="submission" date="2017-09" db="EMBL/GenBank/DDBJ databases">
        <title>Depth-based differentiation of microbial function through sediment-hosted aquifers and enrichment of novel symbionts in the deep terrestrial subsurface.</title>
        <authorList>
            <person name="Probst A.J."/>
            <person name="Ladd B."/>
            <person name="Jarett J.K."/>
            <person name="Geller-Mcgrath D.E."/>
            <person name="Sieber C.M."/>
            <person name="Emerson J.B."/>
            <person name="Anantharaman K."/>
            <person name="Thomas B.C."/>
            <person name="Malmstrom R."/>
            <person name="Stieglmeier M."/>
            <person name="Klingl A."/>
            <person name="Woyke T."/>
            <person name="Ryan C.M."/>
            <person name="Banfield J.F."/>
        </authorList>
    </citation>
    <scope>NUCLEOTIDE SEQUENCE [LARGE SCALE GENOMIC DNA]</scope>
    <source>
        <strain evidence="3">CG23_combo_of_CG06-09_8_20_14_all_40_13</strain>
    </source>
</reference>
<dbReference type="AlphaFoldDB" id="A0A2G9YTY6"/>
<proteinExistence type="predicted"/>
<protein>
    <submittedName>
        <fullName evidence="3">2-oxoglutarate synthase</fullName>
    </submittedName>
</protein>
<organism evidence="3 4">
    <name type="scientific">Candidatus Nealsonbacteria bacterium CG23_combo_of_CG06-09_8_20_14_all_40_13</name>
    <dbReference type="NCBI Taxonomy" id="1974724"/>
    <lineage>
        <taxon>Bacteria</taxon>
        <taxon>Candidatus Nealsoniibacteriota</taxon>
    </lineage>
</organism>
<dbReference type="InterPro" id="IPR029061">
    <property type="entry name" value="THDP-binding"/>
</dbReference>
<dbReference type="InterPro" id="IPR011766">
    <property type="entry name" value="TPP_enzyme_TPP-bd"/>
</dbReference>
<dbReference type="PANTHER" id="PTHR48084:SF3">
    <property type="entry name" value="SUBUNIT OF PYRUVATE:FLAVODOXIN OXIDOREDUCTASE"/>
    <property type="match status" value="1"/>
</dbReference>
<evidence type="ECO:0000259" key="2">
    <source>
        <dbReference type="Pfam" id="PF02775"/>
    </source>
</evidence>
<dbReference type="GO" id="GO:0045333">
    <property type="term" value="P:cellular respiration"/>
    <property type="evidence" value="ECO:0007669"/>
    <property type="project" value="UniProtKB-ARBA"/>
</dbReference>
<comment type="caution">
    <text evidence="3">The sequence shown here is derived from an EMBL/GenBank/DDBJ whole genome shotgun (WGS) entry which is preliminary data.</text>
</comment>
<dbReference type="GO" id="GO:0016625">
    <property type="term" value="F:oxidoreductase activity, acting on the aldehyde or oxo group of donors, iron-sulfur protein as acceptor"/>
    <property type="evidence" value="ECO:0007669"/>
    <property type="project" value="UniProtKB-ARBA"/>
</dbReference>
<dbReference type="GO" id="GO:0030976">
    <property type="term" value="F:thiamine pyrophosphate binding"/>
    <property type="evidence" value="ECO:0007669"/>
    <property type="project" value="InterPro"/>
</dbReference>
<gene>
    <name evidence="3" type="ORF">COX39_00060</name>
</gene>
<evidence type="ECO:0000313" key="3">
    <source>
        <dbReference type="EMBL" id="PIP21961.1"/>
    </source>
</evidence>
<dbReference type="Pfam" id="PF02775">
    <property type="entry name" value="TPP_enzyme_C"/>
    <property type="match status" value="1"/>
</dbReference>
<dbReference type="SUPFAM" id="SSF52518">
    <property type="entry name" value="Thiamin diphosphate-binding fold (THDP-binding)"/>
    <property type="match status" value="1"/>
</dbReference>
<dbReference type="PANTHER" id="PTHR48084">
    <property type="entry name" value="2-OXOGLUTARATE OXIDOREDUCTASE SUBUNIT KORB-RELATED"/>
    <property type="match status" value="1"/>
</dbReference>
<dbReference type="Gene3D" id="3.40.50.970">
    <property type="match status" value="1"/>
</dbReference>
<evidence type="ECO:0000256" key="1">
    <source>
        <dbReference type="ARBA" id="ARBA00023002"/>
    </source>
</evidence>
<dbReference type="Proteomes" id="UP000231567">
    <property type="component" value="Unassembled WGS sequence"/>
</dbReference>
<accession>A0A2G9YTY6</accession>
<name>A0A2G9YTY6_9BACT</name>
<feature type="domain" description="Thiamine pyrophosphate enzyme TPP-binding" evidence="2">
    <location>
        <begin position="66"/>
        <end position="209"/>
    </location>
</feature>
<dbReference type="EMBL" id="PCRM01000002">
    <property type="protein sequence ID" value="PIP21961.1"/>
    <property type="molecule type" value="Genomic_DNA"/>
</dbReference>
<dbReference type="InterPro" id="IPR051457">
    <property type="entry name" value="2-oxoacid:Fd_oxidoreductase"/>
</dbReference>
<sequence length="249" mass="27142">MSEVLPSFPKCYKEKSWPSLFCPGCGHPIVLKMLGQVIDELAIAHKSLLALDIGCSLLAWDLFDVDTIQTHHGRTVPLAAGFKLAKPNGIIIAYMGDGGAYAIGLQSLLTSAHRDDKITVIVVNNTLYAMTGGQYAPTTLCDERTTTTPEGRNCQTAGIPFPGPETLSAMTTKNAYLARGSVLQPLVLKSYLKKALQHQIENRGFSFVEALSFCPLNWKTDAAGSIKFLEKMQNYFKVGEIKCPKISKS</sequence>
<evidence type="ECO:0000313" key="4">
    <source>
        <dbReference type="Proteomes" id="UP000231567"/>
    </source>
</evidence>
<keyword evidence="1" id="KW-0560">Oxidoreductase</keyword>